<dbReference type="AlphaFoldDB" id="A0A949NI17"/>
<protein>
    <submittedName>
        <fullName evidence="1">Pyridoxal-5-phosphate-dependent protein subunit beta</fullName>
    </submittedName>
</protein>
<evidence type="ECO:0000313" key="2">
    <source>
        <dbReference type="Proteomes" id="UP000712157"/>
    </source>
</evidence>
<comment type="caution">
    <text evidence="1">The sequence shown here is derived from an EMBL/GenBank/DDBJ whole genome shotgun (WGS) entry which is preliminary data.</text>
</comment>
<accession>A0A949NI17</accession>
<dbReference type="GO" id="GO:1901605">
    <property type="term" value="P:alpha-amino acid metabolic process"/>
    <property type="evidence" value="ECO:0007669"/>
    <property type="project" value="UniProtKB-ARBA"/>
</dbReference>
<sequence>MNIVIDLTKKQEALARNIERAKEKNIIIPTFEQMRNPEKVPEAIKEQLKSVGLWDINPLNLFRITWKNEPKESGGLFGGPNFIVLPKELTGVDAKILCMIGKFFPTGCHKVGASFGCLAPRLVTGQFDASRQKAVWPSTGNYCRGGAFNSKLLSCDSIAILPAEMSRERFDWLATVATEIIATPGCESNVKEIFDKTWELRNTRDDVMIFNQFEEMGNHLWHYAVTGNAIEEAYLSIANEKSHLAGACFTSGSAGTTGTGDYLKEKYPGLKLGVGEALQCPTLLNNGFGGHRIEGIGDKHVPWIHNVKNTDMVIAIDDEDSQKLLRLFNEPEGREYLVKEAGVDPKLVDELAYMGISGIANVLCAIKMAKYYELTENDVVATVLTDSAAMYGSRIEELREEDGEYSTMKAAVDYHTHLRSVKTDNLEELTYTGRKRIHNLKYYTWVEQQGRTVEELNALWYDYENTWGAVHKQAAQIDELIKEFNESTGLLKNL</sequence>
<dbReference type="SUPFAM" id="SSF53686">
    <property type="entry name" value="Tryptophan synthase beta subunit-like PLP-dependent enzymes"/>
    <property type="match status" value="1"/>
</dbReference>
<dbReference type="InterPro" id="IPR036052">
    <property type="entry name" value="TrpB-like_PALP_sf"/>
</dbReference>
<keyword evidence="2" id="KW-1185">Reference proteome</keyword>
<gene>
    <name evidence="1" type="ORF">KTH89_10775</name>
</gene>
<evidence type="ECO:0000313" key="1">
    <source>
        <dbReference type="EMBL" id="MBU9737025.1"/>
    </source>
</evidence>
<dbReference type="EMBL" id="JAHQCW010000015">
    <property type="protein sequence ID" value="MBU9737025.1"/>
    <property type="molecule type" value="Genomic_DNA"/>
</dbReference>
<dbReference type="PANTHER" id="PTHR10314">
    <property type="entry name" value="CYSTATHIONINE BETA-SYNTHASE"/>
    <property type="match status" value="1"/>
</dbReference>
<proteinExistence type="predicted"/>
<dbReference type="Proteomes" id="UP000712157">
    <property type="component" value="Unassembled WGS sequence"/>
</dbReference>
<name>A0A949NI17_9FIRM</name>
<dbReference type="Gene3D" id="3.40.50.1100">
    <property type="match status" value="2"/>
</dbReference>
<organism evidence="1 2">
    <name type="scientific">Diplocloster agilis</name>
    <dbReference type="NCBI Taxonomy" id="2850323"/>
    <lineage>
        <taxon>Bacteria</taxon>
        <taxon>Bacillati</taxon>
        <taxon>Bacillota</taxon>
        <taxon>Clostridia</taxon>
        <taxon>Lachnospirales</taxon>
        <taxon>Lachnospiraceae</taxon>
        <taxon>Diplocloster</taxon>
    </lineage>
</organism>
<reference evidence="1" key="1">
    <citation type="submission" date="2021-06" db="EMBL/GenBank/DDBJ databases">
        <title>Description of novel taxa of the family Lachnospiraceae.</title>
        <authorList>
            <person name="Chaplin A.V."/>
            <person name="Sokolova S.R."/>
            <person name="Pikina A.P."/>
            <person name="Korzhanova M."/>
            <person name="Belova V."/>
            <person name="Korostin D."/>
            <person name="Efimov B.A."/>
        </authorList>
    </citation>
    <scope>NUCLEOTIDE SEQUENCE</scope>
    <source>
        <strain evidence="1">ASD5720</strain>
    </source>
</reference>
<dbReference type="InterPro" id="IPR050214">
    <property type="entry name" value="Cys_Synth/Cystath_Beta-Synth"/>
</dbReference>